<evidence type="ECO:0000313" key="2">
    <source>
        <dbReference type="Proteomes" id="UP000499080"/>
    </source>
</evidence>
<protein>
    <submittedName>
        <fullName evidence="1">Uncharacterized protein</fullName>
    </submittedName>
</protein>
<keyword evidence="2" id="KW-1185">Reference proteome</keyword>
<reference evidence="1 2" key="1">
    <citation type="journal article" date="2019" name="Sci. Rep.">
        <title>Orb-weaving spider Araneus ventricosus genome elucidates the spidroin gene catalogue.</title>
        <authorList>
            <person name="Kono N."/>
            <person name="Nakamura H."/>
            <person name="Ohtoshi R."/>
            <person name="Moran D.A.P."/>
            <person name="Shinohara A."/>
            <person name="Yoshida Y."/>
            <person name="Fujiwara M."/>
            <person name="Mori M."/>
            <person name="Tomita M."/>
            <person name="Arakawa K."/>
        </authorList>
    </citation>
    <scope>NUCLEOTIDE SEQUENCE [LARGE SCALE GENOMIC DNA]</scope>
</reference>
<organism evidence="1 2">
    <name type="scientific">Araneus ventricosus</name>
    <name type="common">Orbweaver spider</name>
    <name type="synonym">Epeira ventricosa</name>
    <dbReference type="NCBI Taxonomy" id="182803"/>
    <lineage>
        <taxon>Eukaryota</taxon>
        <taxon>Metazoa</taxon>
        <taxon>Ecdysozoa</taxon>
        <taxon>Arthropoda</taxon>
        <taxon>Chelicerata</taxon>
        <taxon>Arachnida</taxon>
        <taxon>Araneae</taxon>
        <taxon>Araneomorphae</taxon>
        <taxon>Entelegynae</taxon>
        <taxon>Araneoidea</taxon>
        <taxon>Araneidae</taxon>
        <taxon>Araneus</taxon>
    </lineage>
</organism>
<name>A0A4Y2DB51_ARAVE</name>
<dbReference type="Proteomes" id="UP000499080">
    <property type="component" value="Unassembled WGS sequence"/>
</dbReference>
<sequence length="102" mass="11571">MAYHQATVRPLPMEVRTITGGGTQNPTITIYLMEASARLLTGGHSSLYSRCPRRCTKRKQELECRRVPMNGVKSYQSVFIEEPFKDGNLCPRNLPQLYLLKG</sequence>
<proteinExistence type="predicted"/>
<accession>A0A4Y2DB51</accession>
<gene>
    <name evidence="1" type="ORF">AVEN_247560_1</name>
</gene>
<evidence type="ECO:0000313" key="1">
    <source>
        <dbReference type="EMBL" id="GBM12775.1"/>
    </source>
</evidence>
<dbReference type="EMBL" id="BGPR01000319">
    <property type="protein sequence ID" value="GBM12775.1"/>
    <property type="molecule type" value="Genomic_DNA"/>
</dbReference>
<comment type="caution">
    <text evidence="1">The sequence shown here is derived from an EMBL/GenBank/DDBJ whole genome shotgun (WGS) entry which is preliminary data.</text>
</comment>
<dbReference type="AlphaFoldDB" id="A0A4Y2DB51"/>